<organism evidence="1">
    <name type="scientific">Salmonella enterica</name>
    <name type="common">Salmonella choleraesuis</name>
    <dbReference type="NCBI Taxonomy" id="28901"/>
    <lineage>
        <taxon>Bacteria</taxon>
        <taxon>Pseudomonadati</taxon>
        <taxon>Pseudomonadota</taxon>
        <taxon>Gammaproteobacteria</taxon>
        <taxon>Enterobacterales</taxon>
        <taxon>Enterobacteriaceae</taxon>
        <taxon>Salmonella</taxon>
    </lineage>
</organism>
<reference evidence="1" key="1">
    <citation type="submission" date="2018-08" db="EMBL/GenBank/DDBJ databases">
        <authorList>
            <consortium name="PulseNet: The National Subtyping Network for Foodborne Disease Surveillance"/>
            <person name="Tarr C.L."/>
            <person name="Trees E."/>
            <person name="Katz L.S."/>
            <person name="Carleton-Romer H.A."/>
            <person name="Stroika S."/>
            <person name="Kucerova Z."/>
            <person name="Roache K.F."/>
            <person name="Sabol A.L."/>
            <person name="Besser J."/>
            <person name="Gerner-Smidt P."/>
        </authorList>
    </citation>
    <scope>NUCLEOTIDE SEQUENCE</scope>
    <source>
        <strain evidence="1">PNUSAS048022</strain>
    </source>
</reference>
<dbReference type="AlphaFoldDB" id="A0A5T8QPS2"/>
<gene>
    <name evidence="1" type="ORF">DYD61_23680</name>
</gene>
<evidence type="ECO:0000313" key="1">
    <source>
        <dbReference type="EMBL" id="EBN7075936.1"/>
    </source>
</evidence>
<sequence length="85" mass="9653">MQDKKYFVEASIELFKFKINHFFSNIDGLNISLRGRNAISISKFGKKEEVSYFTLSQIAGDIFEINDCSINNESIKERIAALNAA</sequence>
<protein>
    <submittedName>
        <fullName evidence="1">Uncharacterized protein</fullName>
    </submittedName>
</protein>
<accession>A0A5T8QPS2</accession>
<dbReference type="EMBL" id="AAGGMG010000155">
    <property type="protein sequence ID" value="EBN7075936.1"/>
    <property type="molecule type" value="Genomic_DNA"/>
</dbReference>
<name>A0A5T8QPS2_SALER</name>
<comment type="caution">
    <text evidence="1">The sequence shown here is derived from an EMBL/GenBank/DDBJ whole genome shotgun (WGS) entry which is preliminary data.</text>
</comment>
<proteinExistence type="predicted"/>